<gene>
    <name evidence="2" type="ORF">Bca52824_017844</name>
</gene>
<comment type="caution">
    <text evidence="2">The sequence shown here is derived from an EMBL/GenBank/DDBJ whole genome shotgun (WGS) entry which is preliminary data.</text>
</comment>
<protein>
    <submittedName>
        <fullName evidence="2">Uncharacterized protein</fullName>
    </submittedName>
</protein>
<sequence>MASWSQANLTSKLVVLILPLRLLLYGVKSPSPPLCSATKLLHRGSLSLTTIFTCAYSSPTRSASTDPQIIAPPMNHDYFVAVLDHSKLLHRRIKSEPP</sequence>
<name>A0A8X8AXT6_BRACI</name>
<reference evidence="2 3" key="1">
    <citation type="submission" date="2020-02" db="EMBL/GenBank/DDBJ databases">
        <authorList>
            <person name="Ma Q."/>
            <person name="Huang Y."/>
            <person name="Song X."/>
            <person name="Pei D."/>
        </authorList>
    </citation>
    <scope>NUCLEOTIDE SEQUENCE [LARGE SCALE GENOMIC DNA]</scope>
    <source>
        <strain evidence="2">Sxm20200214</strain>
        <tissue evidence="2">Leaf</tissue>
    </source>
</reference>
<accession>A0A8X8AXT6</accession>
<keyword evidence="3" id="KW-1185">Reference proteome</keyword>
<keyword evidence="1" id="KW-0732">Signal</keyword>
<organism evidence="2 3">
    <name type="scientific">Brassica carinata</name>
    <name type="common">Ethiopian mustard</name>
    <name type="synonym">Abyssinian cabbage</name>
    <dbReference type="NCBI Taxonomy" id="52824"/>
    <lineage>
        <taxon>Eukaryota</taxon>
        <taxon>Viridiplantae</taxon>
        <taxon>Streptophyta</taxon>
        <taxon>Embryophyta</taxon>
        <taxon>Tracheophyta</taxon>
        <taxon>Spermatophyta</taxon>
        <taxon>Magnoliopsida</taxon>
        <taxon>eudicotyledons</taxon>
        <taxon>Gunneridae</taxon>
        <taxon>Pentapetalae</taxon>
        <taxon>rosids</taxon>
        <taxon>malvids</taxon>
        <taxon>Brassicales</taxon>
        <taxon>Brassicaceae</taxon>
        <taxon>Brassiceae</taxon>
        <taxon>Brassica</taxon>
    </lineage>
</organism>
<evidence type="ECO:0000256" key="1">
    <source>
        <dbReference type="SAM" id="SignalP"/>
    </source>
</evidence>
<dbReference type="EMBL" id="JAAMPC010000004">
    <property type="protein sequence ID" value="KAG2314722.1"/>
    <property type="molecule type" value="Genomic_DNA"/>
</dbReference>
<dbReference type="AlphaFoldDB" id="A0A8X8AXT6"/>
<proteinExistence type="predicted"/>
<feature type="chain" id="PRO_5036462399" evidence="1">
    <location>
        <begin position="30"/>
        <end position="98"/>
    </location>
</feature>
<dbReference type="Proteomes" id="UP000886595">
    <property type="component" value="Unassembled WGS sequence"/>
</dbReference>
<evidence type="ECO:0000313" key="2">
    <source>
        <dbReference type="EMBL" id="KAG2314722.1"/>
    </source>
</evidence>
<feature type="signal peptide" evidence="1">
    <location>
        <begin position="1"/>
        <end position="29"/>
    </location>
</feature>
<evidence type="ECO:0000313" key="3">
    <source>
        <dbReference type="Proteomes" id="UP000886595"/>
    </source>
</evidence>